<dbReference type="EMBL" id="JAHHUM010001665">
    <property type="protein sequence ID" value="KAK5610099.1"/>
    <property type="molecule type" value="Genomic_DNA"/>
</dbReference>
<feature type="region of interest" description="Disordered" evidence="1">
    <location>
        <begin position="1"/>
        <end position="130"/>
    </location>
</feature>
<protein>
    <submittedName>
        <fullName evidence="2">Uncharacterized protein</fullName>
    </submittedName>
</protein>
<gene>
    <name evidence="2" type="ORF">CRENBAI_011738</name>
</gene>
<evidence type="ECO:0000313" key="3">
    <source>
        <dbReference type="Proteomes" id="UP001311232"/>
    </source>
</evidence>
<feature type="compositionally biased region" description="Basic and acidic residues" evidence="1">
    <location>
        <begin position="26"/>
        <end position="62"/>
    </location>
</feature>
<dbReference type="AlphaFoldDB" id="A0AAV9RMH3"/>
<comment type="caution">
    <text evidence="2">The sequence shown here is derived from an EMBL/GenBank/DDBJ whole genome shotgun (WGS) entry which is preliminary data.</text>
</comment>
<proteinExistence type="predicted"/>
<sequence length="130" mass="14638">MPQTCPPGPETDTKQIQATDILRPLRAQERQENHYRNSPRVEQRSSHGPRDPRPWDTSHQPDRAQGPRPWQAATGSEPAHTKAPSLRQREPRVHQRAETPATSMECGGEEIGPAFDGGPKLIQEREQPKT</sequence>
<reference evidence="2 3" key="1">
    <citation type="submission" date="2021-06" db="EMBL/GenBank/DDBJ databases">
        <authorList>
            <person name="Palmer J.M."/>
        </authorList>
    </citation>
    <scope>NUCLEOTIDE SEQUENCE [LARGE SCALE GENOMIC DNA]</scope>
    <source>
        <strain evidence="2 3">MEX-2019</strain>
        <tissue evidence="2">Muscle</tissue>
    </source>
</reference>
<organism evidence="2 3">
    <name type="scientific">Crenichthys baileyi</name>
    <name type="common">White River springfish</name>
    <dbReference type="NCBI Taxonomy" id="28760"/>
    <lineage>
        <taxon>Eukaryota</taxon>
        <taxon>Metazoa</taxon>
        <taxon>Chordata</taxon>
        <taxon>Craniata</taxon>
        <taxon>Vertebrata</taxon>
        <taxon>Euteleostomi</taxon>
        <taxon>Actinopterygii</taxon>
        <taxon>Neopterygii</taxon>
        <taxon>Teleostei</taxon>
        <taxon>Neoteleostei</taxon>
        <taxon>Acanthomorphata</taxon>
        <taxon>Ovalentaria</taxon>
        <taxon>Atherinomorphae</taxon>
        <taxon>Cyprinodontiformes</taxon>
        <taxon>Goodeidae</taxon>
        <taxon>Crenichthys</taxon>
    </lineage>
</organism>
<evidence type="ECO:0000256" key="1">
    <source>
        <dbReference type="SAM" id="MobiDB-lite"/>
    </source>
</evidence>
<evidence type="ECO:0000313" key="2">
    <source>
        <dbReference type="EMBL" id="KAK5610099.1"/>
    </source>
</evidence>
<dbReference type="Proteomes" id="UP001311232">
    <property type="component" value="Unassembled WGS sequence"/>
</dbReference>
<keyword evidence="3" id="KW-1185">Reference proteome</keyword>
<name>A0AAV9RMH3_9TELE</name>
<feature type="compositionally biased region" description="Basic and acidic residues" evidence="1">
    <location>
        <begin position="87"/>
        <end position="97"/>
    </location>
</feature>
<accession>A0AAV9RMH3</accession>